<gene>
    <name evidence="11" type="primary">gtrB</name>
    <name evidence="11" type="ORF">CXY01_29120</name>
</gene>
<dbReference type="GO" id="GO:0016757">
    <property type="term" value="F:glycosyltransferase activity"/>
    <property type="evidence" value="ECO:0007669"/>
    <property type="project" value="UniProtKB-KW"/>
</dbReference>
<dbReference type="Proteomes" id="UP000321118">
    <property type="component" value="Unassembled WGS sequence"/>
</dbReference>
<evidence type="ECO:0000256" key="1">
    <source>
        <dbReference type="ARBA" id="ARBA00004236"/>
    </source>
</evidence>
<sequence>MRAVPRVEHVVVVVPARDEEVLVGRCLGALQAARQAARAVLPDLTVDLVLVLDRCTDGTRAVALGHLDVRLVDLDEGRVGAARAAGVRDALARSTTDLGATWLAGTDADSAVPAGWILEQVRLADAGADVVVGTVRPDPADLTPTQLAAWRATRVPGRPNGHVHGANLGVRADAYVRAGGFPDQPAHEDVDLVAALVASGARVVATDACDVVTSGRLVGRAPAGYAGYLRSRFAEPEAEAESA</sequence>
<keyword evidence="4 11" id="KW-0808">Transferase</keyword>
<reference evidence="11 12" key="1">
    <citation type="submission" date="2019-07" db="EMBL/GenBank/DDBJ databases">
        <title>Whole genome shotgun sequence of Cellulomonas xylanilytica NBRC 101102.</title>
        <authorList>
            <person name="Hosoyama A."/>
            <person name="Uohara A."/>
            <person name="Ohji S."/>
            <person name="Ichikawa N."/>
        </authorList>
    </citation>
    <scope>NUCLEOTIDE SEQUENCE [LARGE SCALE GENOMIC DNA]</scope>
    <source>
        <strain evidence="11 12">NBRC 101102</strain>
    </source>
</reference>
<accession>A0A510V6A8</accession>
<comment type="subcellular location">
    <subcellularLocation>
        <location evidence="1">Cell membrane</location>
    </subcellularLocation>
</comment>
<dbReference type="GO" id="GO:0005886">
    <property type="term" value="C:plasma membrane"/>
    <property type="evidence" value="ECO:0007669"/>
    <property type="project" value="UniProtKB-SubCell"/>
</dbReference>
<dbReference type="SUPFAM" id="SSF53448">
    <property type="entry name" value="Nucleotide-diphospho-sugar transferases"/>
    <property type="match status" value="1"/>
</dbReference>
<dbReference type="OrthoDB" id="9777873at2"/>
<dbReference type="Gene3D" id="3.90.550.10">
    <property type="entry name" value="Spore Coat Polysaccharide Biosynthesis Protein SpsA, Chain A"/>
    <property type="match status" value="1"/>
</dbReference>
<evidence type="ECO:0000256" key="3">
    <source>
        <dbReference type="ARBA" id="ARBA00022676"/>
    </source>
</evidence>
<evidence type="ECO:0000256" key="8">
    <source>
        <dbReference type="ARBA" id="ARBA00038120"/>
    </source>
</evidence>
<keyword evidence="3" id="KW-0328">Glycosyltransferase</keyword>
<organism evidence="11 12">
    <name type="scientific">Cellulomonas xylanilytica</name>
    <dbReference type="NCBI Taxonomy" id="233583"/>
    <lineage>
        <taxon>Bacteria</taxon>
        <taxon>Bacillati</taxon>
        <taxon>Actinomycetota</taxon>
        <taxon>Actinomycetes</taxon>
        <taxon>Micrococcales</taxon>
        <taxon>Cellulomonadaceae</taxon>
        <taxon>Cellulomonas</taxon>
    </lineage>
</organism>
<protein>
    <recommendedName>
        <fullName evidence="9">4,4'-diaponeurosporenoate glycosyltransferase</fullName>
    </recommendedName>
</protein>
<evidence type="ECO:0000313" key="11">
    <source>
        <dbReference type="EMBL" id="GEK22392.1"/>
    </source>
</evidence>
<proteinExistence type="inferred from homology"/>
<evidence type="ECO:0000256" key="5">
    <source>
        <dbReference type="ARBA" id="ARBA00023136"/>
    </source>
</evidence>
<dbReference type="EMBL" id="BJUB01000009">
    <property type="protein sequence ID" value="GEK22392.1"/>
    <property type="molecule type" value="Genomic_DNA"/>
</dbReference>
<dbReference type="PANTHER" id="PTHR43646:SF2">
    <property type="entry name" value="GLYCOSYLTRANSFERASE 2-LIKE DOMAIN-CONTAINING PROTEIN"/>
    <property type="match status" value="1"/>
</dbReference>
<keyword evidence="12" id="KW-1185">Reference proteome</keyword>
<name>A0A510V6A8_9CELL</name>
<keyword evidence="5" id="KW-0472">Membrane</keyword>
<dbReference type="InterPro" id="IPR029044">
    <property type="entry name" value="Nucleotide-diphossugar_trans"/>
</dbReference>
<keyword evidence="2" id="KW-1003">Cell membrane</keyword>
<evidence type="ECO:0000256" key="6">
    <source>
        <dbReference type="ARBA" id="ARBA00037281"/>
    </source>
</evidence>
<comment type="function">
    <text evidence="6">Catalyzes the glycosylation of 4,4'-diaponeurosporenoate, i.e. the esterification of glucose at the C1'' position with the carboxyl group of 4,4'-diaponeurosporenic acid, to form glycosyl-4,4'-diaponeurosporenoate. This is a step in the biosynthesis of staphyloxanthin, an orange pigment present in most staphylococci strains.</text>
</comment>
<comment type="pathway">
    <text evidence="7">Carotenoid biosynthesis; staphyloxanthin biosynthesis; staphyloxanthin from farnesyl diphosphate: step 4/5.</text>
</comment>
<evidence type="ECO:0000256" key="9">
    <source>
        <dbReference type="ARBA" id="ARBA00040345"/>
    </source>
</evidence>
<comment type="caution">
    <text evidence="11">The sequence shown here is derived from an EMBL/GenBank/DDBJ whole genome shotgun (WGS) entry which is preliminary data.</text>
</comment>
<evidence type="ECO:0000256" key="4">
    <source>
        <dbReference type="ARBA" id="ARBA00022679"/>
    </source>
</evidence>
<evidence type="ECO:0000259" key="10">
    <source>
        <dbReference type="Pfam" id="PF00535"/>
    </source>
</evidence>
<evidence type="ECO:0000256" key="7">
    <source>
        <dbReference type="ARBA" id="ARBA00037904"/>
    </source>
</evidence>
<dbReference type="Pfam" id="PF00535">
    <property type="entry name" value="Glycos_transf_2"/>
    <property type="match status" value="1"/>
</dbReference>
<evidence type="ECO:0000313" key="12">
    <source>
        <dbReference type="Proteomes" id="UP000321118"/>
    </source>
</evidence>
<comment type="similarity">
    <text evidence="8">Belongs to the glycosyltransferase 2 family. CrtQ subfamily.</text>
</comment>
<feature type="domain" description="Glycosyltransferase 2-like" evidence="10">
    <location>
        <begin position="12"/>
        <end position="148"/>
    </location>
</feature>
<dbReference type="RefSeq" id="WP_146928262.1">
    <property type="nucleotide sequence ID" value="NZ_BJUB01000009.1"/>
</dbReference>
<dbReference type="PANTHER" id="PTHR43646">
    <property type="entry name" value="GLYCOSYLTRANSFERASE"/>
    <property type="match status" value="1"/>
</dbReference>
<dbReference type="InterPro" id="IPR001173">
    <property type="entry name" value="Glyco_trans_2-like"/>
</dbReference>
<evidence type="ECO:0000256" key="2">
    <source>
        <dbReference type="ARBA" id="ARBA00022475"/>
    </source>
</evidence>
<dbReference type="AlphaFoldDB" id="A0A510V6A8"/>